<dbReference type="GO" id="GO:0016020">
    <property type="term" value="C:membrane"/>
    <property type="evidence" value="ECO:0007669"/>
    <property type="project" value="UniProtKB-SubCell"/>
</dbReference>
<evidence type="ECO:0000256" key="2">
    <source>
        <dbReference type="ARBA" id="ARBA00006840"/>
    </source>
</evidence>
<feature type="transmembrane region" description="Helical" evidence="6">
    <location>
        <begin position="80"/>
        <end position="100"/>
    </location>
</feature>
<evidence type="ECO:0000313" key="7">
    <source>
        <dbReference type="EMBL" id="EPS69308.1"/>
    </source>
</evidence>
<dbReference type="GO" id="GO:0009734">
    <property type="term" value="P:auxin-activated signaling pathway"/>
    <property type="evidence" value="ECO:0007669"/>
    <property type="project" value="InterPro"/>
</dbReference>
<evidence type="ECO:0000256" key="3">
    <source>
        <dbReference type="ARBA" id="ARBA00022692"/>
    </source>
</evidence>
<evidence type="ECO:0000256" key="6">
    <source>
        <dbReference type="SAM" id="Phobius"/>
    </source>
</evidence>
<evidence type="ECO:0000256" key="4">
    <source>
        <dbReference type="ARBA" id="ARBA00022989"/>
    </source>
</evidence>
<keyword evidence="8" id="KW-1185">Reference proteome</keyword>
<comment type="similarity">
    <text evidence="2">Belongs to the tetraspanin (TM4SF) family.</text>
</comment>
<dbReference type="InterPro" id="IPR018499">
    <property type="entry name" value="Tetraspanin/Peripherin"/>
</dbReference>
<keyword evidence="4 6" id="KW-1133">Transmembrane helix</keyword>
<dbReference type="InterPro" id="IPR044991">
    <property type="entry name" value="TET_plant"/>
</dbReference>
<reference evidence="7 8" key="1">
    <citation type="journal article" date="2013" name="BMC Genomics">
        <title>The miniature genome of a carnivorous plant Genlisea aurea contains a low number of genes and short non-coding sequences.</title>
        <authorList>
            <person name="Leushkin E.V."/>
            <person name="Sutormin R.A."/>
            <person name="Nabieva E.R."/>
            <person name="Penin A.A."/>
            <person name="Kondrashov A.S."/>
            <person name="Logacheva M.D."/>
        </authorList>
    </citation>
    <scope>NUCLEOTIDE SEQUENCE [LARGE SCALE GENOMIC DNA]</scope>
</reference>
<dbReference type="Proteomes" id="UP000015453">
    <property type="component" value="Unassembled WGS sequence"/>
</dbReference>
<comment type="caution">
    <text evidence="7">The sequence shown here is derived from an EMBL/GenBank/DDBJ whole genome shotgun (WGS) entry which is preliminary data.</text>
</comment>
<dbReference type="OrthoDB" id="672773at2759"/>
<evidence type="ECO:0000256" key="5">
    <source>
        <dbReference type="ARBA" id="ARBA00023136"/>
    </source>
</evidence>
<gene>
    <name evidence="7" type="ORF">M569_05463</name>
</gene>
<keyword evidence="3 6" id="KW-0812">Transmembrane</keyword>
<evidence type="ECO:0000256" key="1">
    <source>
        <dbReference type="ARBA" id="ARBA00004141"/>
    </source>
</evidence>
<comment type="subcellular location">
    <subcellularLocation>
        <location evidence="1">Membrane</location>
        <topology evidence="1">Multi-pass membrane protein</topology>
    </subcellularLocation>
</comment>
<name>S8E0U7_9LAMI</name>
<organism evidence="7 8">
    <name type="scientific">Genlisea aurea</name>
    <dbReference type="NCBI Taxonomy" id="192259"/>
    <lineage>
        <taxon>Eukaryota</taxon>
        <taxon>Viridiplantae</taxon>
        <taxon>Streptophyta</taxon>
        <taxon>Embryophyta</taxon>
        <taxon>Tracheophyta</taxon>
        <taxon>Spermatophyta</taxon>
        <taxon>Magnoliopsida</taxon>
        <taxon>eudicotyledons</taxon>
        <taxon>Gunneridae</taxon>
        <taxon>Pentapetalae</taxon>
        <taxon>asterids</taxon>
        <taxon>lamiids</taxon>
        <taxon>Lamiales</taxon>
        <taxon>Lentibulariaceae</taxon>
        <taxon>Genlisea</taxon>
    </lineage>
</organism>
<dbReference type="EMBL" id="AUSU01002184">
    <property type="protein sequence ID" value="EPS69308.1"/>
    <property type="molecule type" value="Genomic_DNA"/>
</dbReference>
<proteinExistence type="inferred from homology"/>
<keyword evidence="5 6" id="KW-0472">Membrane</keyword>
<feature type="transmembrane region" description="Helical" evidence="6">
    <location>
        <begin position="7"/>
        <end position="25"/>
    </location>
</feature>
<evidence type="ECO:0000313" key="8">
    <source>
        <dbReference type="Proteomes" id="UP000015453"/>
    </source>
</evidence>
<dbReference type="PANTHER" id="PTHR32191">
    <property type="entry name" value="TETRASPANIN-8-RELATED"/>
    <property type="match status" value="1"/>
</dbReference>
<dbReference type="AlphaFoldDB" id="S8E0U7"/>
<sequence length="275" mass="31485">MLNFYRILLTFFNIIFFFFGISYILTSKDMKDNRGLKERPCPHDNPESYLWMGISVVVINLMGIFIACINSRLMEFIYKWLLAVAAAAFFLFIVFIVMIMPKKPGLAVFNDGVNGYMMQQYNPIVPLVLTNDREWNQIKGCYERNSLCDITRDQSNAEKDWIVDACCCIPPVRCNMSQASKATWKPGPTPGPDDPDCRVWMTTKGMTACYDCEQCKASYIASYKIYWEENQGNQITRLVTVAFMAALAWVAFYDTSEKAGDGQNHVRLAKSYLNP</sequence>
<protein>
    <submittedName>
        <fullName evidence="7">Uncharacterized protein</fullName>
    </submittedName>
</protein>
<dbReference type="Pfam" id="PF00335">
    <property type="entry name" value="Tetraspanin"/>
    <property type="match status" value="1"/>
</dbReference>
<feature type="transmembrane region" description="Helical" evidence="6">
    <location>
        <begin position="49"/>
        <end position="68"/>
    </location>
</feature>
<accession>S8E0U7</accession>